<evidence type="ECO:0000259" key="2">
    <source>
        <dbReference type="Pfam" id="PF03372"/>
    </source>
</evidence>
<dbReference type="Gene3D" id="3.60.10.10">
    <property type="entry name" value="Endonuclease/exonuclease/phosphatase"/>
    <property type="match status" value="1"/>
</dbReference>
<dbReference type="Proteomes" id="UP000273154">
    <property type="component" value="Chromosome"/>
</dbReference>
<evidence type="ECO:0000256" key="1">
    <source>
        <dbReference type="SAM" id="Phobius"/>
    </source>
</evidence>
<dbReference type="InterPro" id="IPR036691">
    <property type="entry name" value="Endo/exonu/phosph_ase_sf"/>
</dbReference>
<organism evidence="3 4">
    <name type="scientific">Parolsenella catena</name>
    <dbReference type="NCBI Taxonomy" id="2003188"/>
    <lineage>
        <taxon>Bacteria</taxon>
        <taxon>Bacillati</taxon>
        <taxon>Actinomycetota</taxon>
        <taxon>Coriobacteriia</taxon>
        <taxon>Coriobacteriales</taxon>
        <taxon>Atopobiaceae</taxon>
        <taxon>Parolsenella</taxon>
    </lineage>
</organism>
<feature type="transmembrane region" description="Helical" evidence="1">
    <location>
        <begin position="28"/>
        <end position="54"/>
    </location>
</feature>
<dbReference type="SUPFAM" id="SSF56219">
    <property type="entry name" value="DNase I-like"/>
    <property type="match status" value="1"/>
</dbReference>
<proteinExistence type="predicted"/>
<dbReference type="Pfam" id="PF03372">
    <property type="entry name" value="Exo_endo_phos"/>
    <property type="match status" value="1"/>
</dbReference>
<keyword evidence="1" id="KW-0472">Membrane</keyword>
<keyword evidence="4" id="KW-1185">Reference proteome</keyword>
<gene>
    <name evidence="3" type="primary">elsH2</name>
    <name evidence="3" type="ORF">Pcatena_03640</name>
</gene>
<dbReference type="InterPro" id="IPR005135">
    <property type="entry name" value="Endo/exonuclease/phosphatase"/>
</dbReference>
<accession>A0A3G9JWE4</accession>
<dbReference type="EMBL" id="AP019367">
    <property type="protein sequence ID" value="BBH49777.1"/>
    <property type="molecule type" value="Genomic_DNA"/>
</dbReference>
<keyword evidence="1" id="KW-0812">Transmembrane</keyword>
<reference evidence="4" key="1">
    <citation type="submission" date="2018-11" db="EMBL/GenBank/DDBJ databases">
        <title>Comparative genomics of Parolsenella catena and Libanicoccus massiliensis: Reclassification of Libanicoccus massiliensis as Parolsenella massiliensis comb. nov.</title>
        <authorList>
            <person name="Sakamoto M."/>
            <person name="Ikeyama N."/>
            <person name="Murakami T."/>
            <person name="Mori H."/>
            <person name="Yuki M."/>
            <person name="Ohkuma M."/>
        </authorList>
    </citation>
    <scope>NUCLEOTIDE SEQUENCE [LARGE SCALE GENOMIC DNA]</scope>
    <source>
        <strain evidence="4">JCM 31932</strain>
    </source>
</reference>
<feature type="transmembrane region" description="Helical" evidence="1">
    <location>
        <begin position="66"/>
        <end position="84"/>
    </location>
</feature>
<protein>
    <recommendedName>
        <fullName evidence="2">Endonuclease/exonuclease/phosphatase domain-containing protein</fullName>
    </recommendedName>
</protein>
<dbReference type="RefSeq" id="WP_126421121.1">
    <property type="nucleotide sequence ID" value="NZ_AP019367.1"/>
</dbReference>
<dbReference type="GeneID" id="88848506"/>
<name>A0A3G9JWE4_9ACTN</name>
<dbReference type="KEGG" id="pcat:Pcatena_03640"/>
<dbReference type="AlphaFoldDB" id="A0A3G9JWE4"/>
<dbReference type="GO" id="GO:0003824">
    <property type="term" value="F:catalytic activity"/>
    <property type="evidence" value="ECO:0007669"/>
    <property type="project" value="InterPro"/>
</dbReference>
<sequence length="340" mass="35181">MRVITWLLAAIITTGIVARLLPVSLSDLPFLPILAAVTPLYAATAALALALTLAPRAWRHRRVSRRIIRIVAAAALALEALWLAPLASPSSRVEAAQANSDAASLRVMTCNVYKGAASAGDIVAAVREQHVQVLALQETTVPFVDALKAAGLDELLPYSERSSSDGVYGNGVWSALPLADVASDDIGSSASAMPAGTVDVTRADGSVARVRLVSVHTCSPQPGYWGLWRRSVEEIGVVRARLAAAGSPGYVLLGDFNATYDHAPFRAMLGESKADGLPTLHDAAREAGQGLVPTWPSGGAVPALCGIDHVVTSGGVAATDLQTLAIPGSDHAALLATLVV</sequence>
<keyword evidence="1" id="KW-1133">Transmembrane helix</keyword>
<feature type="domain" description="Endonuclease/exonuclease/phosphatase" evidence="2">
    <location>
        <begin position="108"/>
        <end position="331"/>
    </location>
</feature>
<evidence type="ECO:0000313" key="3">
    <source>
        <dbReference type="EMBL" id="BBH49777.1"/>
    </source>
</evidence>
<evidence type="ECO:0000313" key="4">
    <source>
        <dbReference type="Proteomes" id="UP000273154"/>
    </source>
</evidence>
<dbReference type="OrthoDB" id="2340043at2"/>